<name>A0A0A9AAU2_ARUDO</name>
<keyword evidence="1" id="KW-0472">Membrane</keyword>
<protein>
    <submittedName>
        <fullName evidence="2">Uncharacterized protein</fullName>
    </submittedName>
</protein>
<reference evidence="2" key="1">
    <citation type="submission" date="2014-09" db="EMBL/GenBank/DDBJ databases">
        <authorList>
            <person name="Magalhaes I.L.F."/>
            <person name="Oliveira U."/>
            <person name="Santos F.R."/>
            <person name="Vidigal T.H.D.A."/>
            <person name="Brescovit A.D."/>
            <person name="Santos A.J."/>
        </authorList>
    </citation>
    <scope>NUCLEOTIDE SEQUENCE</scope>
    <source>
        <tissue evidence="2">Shoot tissue taken approximately 20 cm above the soil surface</tissue>
    </source>
</reference>
<dbReference type="AlphaFoldDB" id="A0A0A9AAU2"/>
<keyword evidence="1" id="KW-0812">Transmembrane</keyword>
<organism evidence="2">
    <name type="scientific">Arundo donax</name>
    <name type="common">Giant reed</name>
    <name type="synonym">Donax arundinaceus</name>
    <dbReference type="NCBI Taxonomy" id="35708"/>
    <lineage>
        <taxon>Eukaryota</taxon>
        <taxon>Viridiplantae</taxon>
        <taxon>Streptophyta</taxon>
        <taxon>Embryophyta</taxon>
        <taxon>Tracheophyta</taxon>
        <taxon>Spermatophyta</taxon>
        <taxon>Magnoliopsida</taxon>
        <taxon>Liliopsida</taxon>
        <taxon>Poales</taxon>
        <taxon>Poaceae</taxon>
        <taxon>PACMAD clade</taxon>
        <taxon>Arundinoideae</taxon>
        <taxon>Arundineae</taxon>
        <taxon>Arundo</taxon>
    </lineage>
</organism>
<proteinExistence type="predicted"/>
<keyword evidence="1" id="KW-1133">Transmembrane helix</keyword>
<dbReference type="EMBL" id="GBRH01253738">
    <property type="protein sequence ID" value="JAD44157.1"/>
    <property type="molecule type" value="Transcribed_RNA"/>
</dbReference>
<evidence type="ECO:0000256" key="1">
    <source>
        <dbReference type="SAM" id="Phobius"/>
    </source>
</evidence>
<accession>A0A0A9AAU2</accession>
<sequence>MAEAVASAAGHAMEASTSATPGQVSAILGFLWVFAAWAYAEVLFHRKNAASIKTHSDVNLAVMDSISVKGEDKKTVIGGGWSSSSCEASLCFPHITIAQAFLHGPDTSSGEPFNTESNI</sequence>
<reference evidence="2" key="2">
    <citation type="journal article" date="2015" name="Data Brief">
        <title>Shoot transcriptome of the giant reed, Arundo donax.</title>
        <authorList>
            <person name="Barrero R.A."/>
            <person name="Guerrero F.D."/>
            <person name="Moolhuijzen P."/>
            <person name="Goolsby J.A."/>
            <person name="Tidwell J."/>
            <person name="Bellgard S.E."/>
            <person name="Bellgard M.I."/>
        </authorList>
    </citation>
    <scope>NUCLEOTIDE SEQUENCE</scope>
    <source>
        <tissue evidence="2">Shoot tissue taken approximately 20 cm above the soil surface</tissue>
    </source>
</reference>
<feature type="transmembrane region" description="Helical" evidence="1">
    <location>
        <begin position="24"/>
        <end position="44"/>
    </location>
</feature>
<evidence type="ECO:0000313" key="2">
    <source>
        <dbReference type="EMBL" id="JAD44157.1"/>
    </source>
</evidence>